<protein>
    <submittedName>
        <fullName evidence="1">Uncharacterized protein</fullName>
    </submittedName>
</protein>
<organism evidence="1 2">
    <name type="scientific">Candidatus Roizmanbacteria bacterium RIFCSPHIGHO2_12_FULL_44_10</name>
    <dbReference type="NCBI Taxonomy" id="1802054"/>
    <lineage>
        <taxon>Bacteria</taxon>
        <taxon>Candidatus Roizmaniibacteriota</taxon>
    </lineage>
</organism>
<sequence>MSEKTKPDIKRGLSDQLAHLPDYETRQLIASGFFNAVTHLISHAEIPMIEFSFRAKTDERIRLKARYLKATRWTRPMFDIYAARVVVPDGYETDAVSAILDSFGADSRYKNPFPNYWQHRSGQRRSNRSVGLSDYSAWHVRVAFGGNLVVPHIGEIQIFNPTEFAFQEATRDEYEQRRDERYRAVLGDLW</sequence>
<dbReference type="Proteomes" id="UP000179024">
    <property type="component" value="Unassembled WGS sequence"/>
</dbReference>
<reference evidence="1 2" key="1">
    <citation type="journal article" date="2016" name="Nat. Commun.">
        <title>Thousands of microbial genomes shed light on interconnected biogeochemical processes in an aquifer system.</title>
        <authorList>
            <person name="Anantharaman K."/>
            <person name="Brown C.T."/>
            <person name="Hug L.A."/>
            <person name="Sharon I."/>
            <person name="Castelle C.J."/>
            <person name="Probst A.J."/>
            <person name="Thomas B.C."/>
            <person name="Singh A."/>
            <person name="Wilkins M.J."/>
            <person name="Karaoz U."/>
            <person name="Brodie E.L."/>
            <person name="Williams K.H."/>
            <person name="Hubbard S.S."/>
            <person name="Banfield J.F."/>
        </authorList>
    </citation>
    <scope>NUCLEOTIDE SEQUENCE [LARGE SCALE GENOMIC DNA]</scope>
</reference>
<evidence type="ECO:0000313" key="1">
    <source>
        <dbReference type="EMBL" id="OGK38901.1"/>
    </source>
</evidence>
<dbReference type="AlphaFoldDB" id="A0A1F7I698"/>
<evidence type="ECO:0000313" key="2">
    <source>
        <dbReference type="Proteomes" id="UP000179024"/>
    </source>
</evidence>
<proteinExistence type="predicted"/>
<accession>A0A1F7I698</accession>
<gene>
    <name evidence="1" type="ORF">A3F34_01995</name>
</gene>
<name>A0A1F7I698_9BACT</name>
<dbReference type="EMBL" id="MGAE01000038">
    <property type="protein sequence ID" value="OGK38901.1"/>
    <property type="molecule type" value="Genomic_DNA"/>
</dbReference>
<comment type="caution">
    <text evidence="1">The sequence shown here is derived from an EMBL/GenBank/DDBJ whole genome shotgun (WGS) entry which is preliminary data.</text>
</comment>